<gene>
    <name evidence="7" type="ORF">G3A44_16175</name>
</gene>
<dbReference type="Proteomes" id="UP000484255">
    <property type="component" value="Unassembled WGS sequence"/>
</dbReference>
<feature type="domain" description="NarX-like N-terminal" evidence="6">
    <location>
        <begin position="29"/>
        <end position="114"/>
    </location>
</feature>
<organism evidence="7 8">
    <name type="scientific">Ideonella livida</name>
    <dbReference type="NCBI Taxonomy" id="2707176"/>
    <lineage>
        <taxon>Bacteria</taxon>
        <taxon>Pseudomonadati</taxon>
        <taxon>Pseudomonadota</taxon>
        <taxon>Betaproteobacteria</taxon>
        <taxon>Burkholderiales</taxon>
        <taxon>Sphaerotilaceae</taxon>
        <taxon>Ideonella</taxon>
    </lineage>
</organism>
<feature type="domain" description="NarX-like N-terminal" evidence="6">
    <location>
        <begin position="144"/>
        <end position="223"/>
    </location>
</feature>
<evidence type="ECO:0000313" key="8">
    <source>
        <dbReference type="Proteomes" id="UP000484255"/>
    </source>
</evidence>
<keyword evidence="2" id="KW-0812">Transmembrane</keyword>
<evidence type="ECO:0000313" key="7">
    <source>
        <dbReference type="EMBL" id="NDY92729.1"/>
    </source>
</evidence>
<dbReference type="Gene3D" id="1.20.120.960">
    <property type="entry name" value="Histidine kinase NarX, sensor domain"/>
    <property type="match status" value="1"/>
</dbReference>
<keyword evidence="8" id="KW-1185">Reference proteome</keyword>
<dbReference type="InterPro" id="IPR042295">
    <property type="entry name" value="NarX-like_N_sf"/>
</dbReference>
<evidence type="ECO:0000256" key="5">
    <source>
        <dbReference type="SAM" id="SignalP"/>
    </source>
</evidence>
<proteinExistence type="predicted"/>
<evidence type="ECO:0000259" key="6">
    <source>
        <dbReference type="Pfam" id="PF13675"/>
    </source>
</evidence>
<comment type="caution">
    <text evidence="7">The sequence shown here is derived from an EMBL/GenBank/DDBJ whole genome shotgun (WGS) entry which is preliminary data.</text>
</comment>
<dbReference type="AlphaFoldDB" id="A0A7C9PIR6"/>
<dbReference type="Pfam" id="PF13675">
    <property type="entry name" value="PilJ"/>
    <property type="match status" value="2"/>
</dbReference>
<keyword evidence="5" id="KW-0732">Signal</keyword>
<protein>
    <recommendedName>
        <fullName evidence="6">NarX-like N-terminal domain-containing protein</fullName>
    </recommendedName>
</protein>
<sequence length="260" mass="28556">MRRRHMLAAGALLAMPALHGQAAVADLNDAINKAGRQRMLSQRLSKAWLALGQQIEPKRAERVLEESMATFDRQLIELKVFAPTPEIRTTYTQLEGAWSEYKGVLVGSQPTAAATTRLMSLDAQVLQLAHQGTQQLEQHAAKPLSQLVNLAGRQRMLSQRMAKFHLALAWKAPTTEAAQQIDAARTEFVAGLDKLGGAKHTSPAIQEQLNLARQQWLFFDAALGRGAAPARKDAENVFVASENILQVMDNITGLYSRLAT</sequence>
<evidence type="ECO:0000256" key="3">
    <source>
        <dbReference type="ARBA" id="ARBA00022989"/>
    </source>
</evidence>
<comment type="subcellular location">
    <subcellularLocation>
        <location evidence="1">Membrane</location>
        <topology evidence="1">Multi-pass membrane protein</topology>
    </subcellularLocation>
</comment>
<dbReference type="EMBL" id="JAAGOH010000021">
    <property type="protein sequence ID" value="NDY92729.1"/>
    <property type="molecule type" value="Genomic_DNA"/>
</dbReference>
<keyword evidence="3" id="KW-1133">Transmembrane helix</keyword>
<accession>A0A7C9PIR6</accession>
<feature type="chain" id="PRO_5028924983" description="NarX-like N-terminal domain-containing protein" evidence="5">
    <location>
        <begin position="23"/>
        <end position="260"/>
    </location>
</feature>
<feature type="signal peptide" evidence="5">
    <location>
        <begin position="1"/>
        <end position="22"/>
    </location>
</feature>
<evidence type="ECO:0000256" key="4">
    <source>
        <dbReference type="ARBA" id="ARBA00023136"/>
    </source>
</evidence>
<keyword evidence="4" id="KW-0472">Membrane</keyword>
<name>A0A7C9PIR6_9BURK</name>
<dbReference type="GO" id="GO:0016020">
    <property type="term" value="C:membrane"/>
    <property type="evidence" value="ECO:0007669"/>
    <property type="project" value="UniProtKB-SubCell"/>
</dbReference>
<dbReference type="InterPro" id="IPR029095">
    <property type="entry name" value="NarX-like_N"/>
</dbReference>
<evidence type="ECO:0000256" key="1">
    <source>
        <dbReference type="ARBA" id="ARBA00004141"/>
    </source>
</evidence>
<reference evidence="7 8" key="1">
    <citation type="submission" date="2020-02" db="EMBL/GenBank/DDBJ databases">
        <title>Ideonella bacterium strain TBM-1.</title>
        <authorList>
            <person name="Chen W.-M."/>
        </authorList>
    </citation>
    <scope>NUCLEOTIDE SEQUENCE [LARGE SCALE GENOMIC DNA]</scope>
    <source>
        <strain evidence="7 8">TBM-1</strain>
    </source>
</reference>
<evidence type="ECO:0000256" key="2">
    <source>
        <dbReference type="ARBA" id="ARBA00022692"/>
    </source>
</evidence>